<dbReference type="GeneID" id="24798428"/>
<dbReference type="EMBL" id="CP009552">
    <property type="protein sequence ID" value="AIY90878.1"/>
    <property type="molecule type" value="Genomic_DNA"/>
</dbReference>
<keyword evidence="1" id="KW-1133">Transmembrane helix</keyword>
<keyword evidence="1" id="KW-0472">Membrane</keyword>
<evidence type="ECO:0000313" key="2">
    <source>
        <dbReference type="EMBL" id="AIY90878.1"/>
    </source>
</evidence>
<evidence type="ECO:0000256" key="1">
    <source>
        <dbReference type="SAM" id="Phobius"/>
    </source>
</evidence>
<dbReference type="RefSeq" id="WP_048092882.1">
    <property type="nucleotide sequence ID" value="NZ_CP009552.1"/>
</dbReference>
<proteinExistence type="predicted"/>
<name>A0A0A7GGD9_GEOAI</name>
<accession>A0A0A7GGD9</accession>
<feature type="transmembrane region" description="Helical" evidence="1">
    <location>
        <begin position="62"/>
        <end position="85"/>
    </location>
</feature>
<dbReference type="HOGENOM" id="CLU_2490306_0_0_2"/>
<dbReference type="AlphaFoldDB" id="A0A0A7GGD9"/>
<reference evidence="2 3" key="1">
    <citation type="journal article" date="2015" name="Appl. Environ. Microbiol.">
        <title>The Geoglobus acetivorans genome: Fe(III) reduction, acetate utilization, autotrophic growth, and degradation of aromatic compounds in a hyperthermophilic archaeon.</title>
        <authorList>
            <person name="Mardanov A.V."/>
            <person name="Slododkina G.B."/>
            <person name="Slobodkin A.I."/>
            <person name="Beletsky A.V."/>
            <person name="Gavrilov S.N."/>
            <person name="Kublanov I.V."/>
            <person name="Bonch-Osmolovskaya E.A."/>
            <person name="Skryabin K.G."/>
            <person name="Ravin N.V."/>
        </authorList>
    </citation>
    <scope>NUCLEOTIDE SEQUENCE [LARGE SCALE GENOMIC DNA]</scope>
    <source>
        <strain evidence="2 3">SBH6</strain>
    </source>
</reference>
<gene>
    <name evidence="2" type="ORF">GACE_1851</name>
</gene>
<dbReference type="KEGG" id="gac:GACE_1851"/>
<organism evidence="2 3">
    <name type="scientific">Geoglobus acetivorans</name>
    <dbReference type="NCBI Taxonomy" id="565033"/>
    <lineage>
        <taxon>Archaea</taxon>
        <taxon>Methanobacteriati</taxon>
        <taxon>Methanobacteriota</taxon>
        <taxon>Archaeoglobi</taxon>
        <taxon>Archaeoglobales</taxon>
        <taxon>Archaeoglobaceae</taxon>
        <taxon>Geoglobus</taxon>
    </lineage>
</organism>
<dbReference type="STRING" id="565033.GACE_1851"/>
<evidence type="ECO:0000313" key="3">
    <source>
        <dbReference type="Proteomes" id="UP000030624"/>
    </source>
</evidence>
<dbReference type="Proteomes" id="UP000030624">
    <property type="component" value="Chromosome"/>
</dbReference>
<sequence>MRSEYEILVLRELERGIKDPEKISAETKLPLELVNAVLKFYGDGSIRAENGARGIEIGRNALNLLIDVVILYITLNLLLYIVWWLQ</sequence>
<keyword evidence="1" id="KW-0812">Transmembrane</keyword>
<protein>
    <submittedName>
        <fullName evidence="2">Uncharacterized protein</fullName>
    </submittedName>
</protein>